<proteinExistence type="predicted"/>
<gene>
    <name evidence="1" type="ORF">IAC73_01075</name>
</gene>
<sequence>MPIFQVDFANSSEGDFNRRVNAAIRERNEEIVEVLMREGATDDDIYAPGD</sequence>
<protein>
    <submittedName>
        <fullName evidence="1">Uncharacterized protein</fullName>
    </submittedName>
</protein>
<comment type="caution">
    <text evidence="1">The sequence shown here is derived from an EMBL/GenBank/DDBJ whole genome shotgun (WGS) entry which is preliminary data.</text>
</comment>
<evidence type="ECO:0000313" key="1">
    <source>
        <dbReference type="EMBL" id="HIU98420.1"/>
    </source>
</evidence>
<accession>A0A9D1SWA1</accession>
<evidence type="ECO:0000313" key="2">
    <source>
        <dbReference type="Proteomes" id="UP000886857"/>
    </source>
</evidence>
<dbReference type="AlphaFoldDB" id="A0A9D1SWA1"/>
<reference evidence="1" key="1">
    <citation type="submission" date="2020-10" db="EMBL/GenBank/DDBJ databases">
        <authorList>
            <person name="Gilroy R."/>
        </authorList>
    </citation>
    <scope>NUCLEOTIDE SEQUENCE</scope>
    <source>
        <strain evidence="1">10406</strain>
    </source>
</reference>
<dbReference type="Proteomes" id="UP000886857">
    <property type="component" value="Unassembled WGS sequence"/>
</dbReference>
<reference evidence="1" key="2">
    <citation type="journal article" date="2021" name="PeerJ">
        <title>Extensive microbial diversity within the chicken gut microbiome revealed by metagenomics and culture.</title>
        <authorList>
            <person name="Gilroy R."/>
            <person name="Ravi A."/>
            <person name="Getino M."/>
            <person name="Pursley I."/>
            <person name="Horton D.L."/>
            <person name="Alikhan N.F."/>
            <person name="Baker D."/>
            <person name="Gharbi K."/>
            <person name="Hall N."/>
            <person name="Watson M."/>
            <person name="Adriaenssens E.M."/>
            <person name="Foster-Nyarko E."/>
            <person name="Jarju S."/>
            <person name="Secka A."/>
            <person name="Antonio M."/>
            <person name="Oren A."/>
            <person name="Chaudhuri R.R."/>
            <person name="La Ragione R."/>
            <person name="Hildebrand F."/>
            <person name="Pallen M.J."/>
        </authorList>
    </citation>
    <scope>NUCLEOTIDE SEQUENCE</scope>
    <source>
        <strain evidence="1">10406</strain>
    </source>
</reference>
<name>A0A9D1SWA1_9FIRM</name>
<dbReference type="EMBL" id="DVOE01000012">
    <property type="protein sequence ID" value="HIU98420.1"/>
    <property type="molecule type" value="Genomic_DNA"/>
</dbReference>
<organism evidence="1 2">
    <name type="scientific">Candidatus Limadaptatus stercoripullorum</name>
    <dbReference type="NCBI Taxonomy" id="2840846"/>
    <lineage>
        <taxon>Bacteria</taxon>
        <taxon>Bacillati</taxon>
        <taxon>Bacillota</taxon>
        <taxon>Clostridia</taxon>
        <taxon>Eubacteriales</taxon>
        <taxon>Candidatus Limadaptatus</taxon>
    </lineage>
</organism>